<gene>
    <name evidence="1" type="ORF">OPT61_g3961</name>
</gene>
<keyword evidence="2" id="KW-1185">Reference proteome</keyword>
<dbReference type="Proteomes" id="UP001153331">
    <property type="component" value="Unassembled WGS sequence"/>
</dbReference>
<accession>A0ACC2IFR9</accession>
<evidence type="ECO:0000313" key="2">
    <source>
        <dbReference type="Proteomes" id="UP001153331"/>
    </source>
</evidence>
<organism evidence="1 2">
    <name type="scientific">Boeremia exigua</name>
    <dbReference type="NCBI Taxonomy" id="749465"/>
    <lineage>
        <taxon>Eukaryota</taxon>
        <taxon>Fungi</taxon>
        <taxon>Dikarya</taxon>
        <taxon>Ascomycota</taxon>
        <taxon>Pezizomycotina</taxon>
        <taxon>Dothideomycetes</taxon>
        <taxon>Pleosporomycetidae</taxon>
        <taxon>Pleosporales</taxon>
        <taxon>Pleosporineae</taxon>
        <taxon>Didymellaceae</taxon>
        <taxon>Boeremia</taxon>
    </lineage>
</organism>
<proteinExistence type="predicted"/>
<comment type="caution">
    <text evidence="1">The sequence shown here is derived from an EMBL/GenBank/DDBJ whole genome shotgun (WGS) entry which is preliminary data.</text>
</comment>
<sequence>MGKHADDDVSVSVHSVDGPWTPNRSRTWGNDVVETKNKRLSWAWTWGFRNRWTSVKRSTEQLITPAVQSAKQTAQPVLLATWLFMSCRLWPFVVRAFTAKGKWIALSLFLSGAVTPMALLGYFTPRQDAPVGTYPYTNIFAAKTMECGTFYLIDSPENSTITGIEGLFVLDRTWGRFSFATVKTIDVVWDIFVGRGAQLFAWWVAYIVFSDALLRVIERHPASFRIFQRIALEGPSLLSLWTLCLELFSSKSKRTKALFAYLLLSTSYVLCIPMFLGAMTGYDSTSIAWIDLDGTNNIVPTSELRYSWVIEGTVNSTFEKPVCEETDGGDLRGGYIFPRLSHCTCQRLDGSLAAPGTFATYNDYGLIEGRDNNEKGTPCFFNYPGSNGTWSYPGYYDSSSSSSWNKTFYCNETVTYKINDQQYDVQMLQGKRAFCYNGKDYDFNELTGRSRCLPDTTNPSYQWGFSTMLSGVFVFIHFGWSISMYIVWLDAQSRSALIREGYQMTPLRAAFAIAKAVKRKTGLGEKQLVRHNTKDLNKELDGTRGKKGTTIDYSIFVPDPEDDADDERAIRRRRALALDGLPS</sequence>
<name>A0ACC2IFR9_9PLEO</name>
<protein>
    <submittedName>
        <fullName evidence="1">Uncharacterized protein</fullName>
    </submittedName>
</protein>
<evidence type="ECO:0000313" key="1">
    <source>
        <dbReference type="EMBL" id="KAJ8114060.1"/>
    </source>
</evidence>
<reference evidence="1" key="1">
    <citation type="submission" date="2022-11" db="EMBL/GenBank/DDBJ databases">
        <title>Genome Sequence of Boeremia exigua.</title>
        <authorList>
            <person name="Buettner E."/>
        </authorList>
    </citation>
    <scope>NUCLEOTIDE SEQUENCE</scope>
    <source>
        <strain evidence="1">CU02</strain>
    </source>
</reference>
<dbReference type="EMBL" id="JAPHNI010000215">
    <property type="protein sequence ID" value="KAJ8114060.1"/>
    <property type="molecule type" value="Genomic_DNA"/>
</dbReference>